<keyword evidence="8" id="KW-1185">Reference proteome</keyword>
<dbReference type="PROSITE" id="PS51898">
    <property type="entry name" value="TYR_RECOMBINASE"/>
    <property type="match status" value="1"/>
</dbReference>
<dbReference type="Proteomes" id="UP000199021">
    <property type="component" value="Unassembled WGS sequence"/>
</dbReference>
<evidence type="ECO:0000256" key="2">
    <source>
        <dbReference type="ARBA" id="ARBA00023125"/>
    </source>
</evidence>
<dbReference type="GO" id="GO:0006310">
    <property type="term" value="P:DNA recombination"/>
    <property type="evidence" value="ECO:0007669"/>
    <property type="project" value="UniProtKB-KW"/>
</dbReference>
<feature type="domain" description="Core-binding (CB)" evidence="6">
    <location>
        <begin position="1"/>
        <end position="76"/>
    </location>
</feature>
<dbReference type="InParanoid" id="A0A1H9PET3"/>
<evidence type="ECO:0000259" key="6">
    <source>
        <dbReference type="PROSITE" id="PS51900"/>
    </source>
</evidence>
<evidence type="ECO:0000256" key="4">
    <source>
        <dbReference type="PROSITE-ProRule" id="PRU01248"/>
    </source>
</evidence>
<dbReference type="InterPro" id="IPR013762">
    <property type="entry name" value="Integrase-like_cat_sf"/>
</dbReference>
<evidence type="ECO:0000256" key="3">
    <source>
        <dbReference type="ARBA" id="ARBA00023172"/>
    </source>
</evidence>
<dbReference type="SUPFAM" id="SSF56349">
    <property type="entry name" value="DNA breaking-rejoining enzymes"/>
    <property type="match status" value="1"/>
</dbReference>
<name>A0A1H9PET3_9BACT</name>
<dbReference type="CDD" id="cd00397">
    <property type="entry name" value="DNA_BRE_C"/>
    <property type="match status" value="1"/>
</dbReference>
<evidence type="ECO:0000313" key="8">
    <source>
        <dbReference type="Proteomes" id="UP000199021"/>
    </source>
</evidence>
<dbReference type="InterPro" id="IPR002104">
    <property type="entry name" value="Integrase_catalytic"/>
</dbReference>
<dbReference type="AlphaFoldDB" id="A0A1H9PET3"/>
<evidence type="ECO:0000259" key="5">
    <source>
        <dbReference type="PROSITE" id="PS51898"/>
    </source>
</evidence>
<keyword evidence="3" id="KW-0233">DNA recombination</keyword>
<dbReference type="InterPro" id="IPR011010">
    <property type="entry name" value="DNA_brk_join_enz"/>
</dbReference>
<dbReference type="InterPro" id="IPR044068">
    <property type="entry name" value="CB"/>
</dbReference>
<gene>
    <name evidence="7" type="ORF">SAMN05444359_1484</name>
</gene>
<dbReference type="Pfam" id="PF00589">
    <property type="entry name" value="Phage_integrase"/>
    <property type="match status" value="1"/>
</dbReference>
<dbReference type="STRING" id="478744.SAMN05444359_1484"/>
<protein>
    <submittedName>
        <fullName evidence="7">Integrase/recombinase XerD</fullName>
    </submittedName>
</protein>
<evidence type="ECO:0000256" key="1">
    <source>
        <dbReference type="ARBA" id="ARBA00022908"/>
    </source>
</evidence>
<proteinExistence type="predicted"/>
<organism evidence="7 8">
    <name type="scientific">Neolewinella agarilytica</name>
    <dbReference type="NCBI Taxonomy" id="478744"/>
    <lineage>
        <taxon>Bacteria</taxon>
        <taxon>Pseudomonadati</taxon>
        <taxon>Bacteroidota</taxon>
        <taxon>Saprospiria</taxon>
        <taxon>Saprospirales</taxon>
        <taxon>Lewinellaceae</taxon>
        <taxon>Neolewinella</taxon>
    </lineage>
</organism>
<sequence>MTLTDYLDEHYSDGTAKIYAFEIGHYLERIGGEAAALQTSYGELVGYLSALRKRYDNPATVRRILFAIKSYYRYLVLSGRRDDHPGSRLRLRDVVRDQVQTQDLLAPNELALLLRPRPNRYALLENRNRVIIGLLVHQALLVREIGALKIGDIDLQKATVRVPATSKTEARTLRLDAAQVMTLHAYLQEDRASLLTEESDHLLLTSRGTPERGEGVHYLVETLRPLLLNKRLTPTTIRQSVIAQKLAEGQGLRQVQAFAGHKKISATEAYRENNLEALRQAVLRFHPLKNETE</sequence>
<accession>A0A1H9PET3</accession>
<dbReference type="InterPro" id="IPR010998">
    <property type="entry name" value="Integrase_recombinase_N"/>
</dbReference>
<dbReference type="PROSITE" id="PS51900">
    <property type="entry name" value="CB"/>
    <property type="match status" value="1"/>
</dbReference>
<dbReference type="Gene3D" id="1.10.443.10">
    <property type="entry name" value="Intergrase catalytic core"/>
    <property type="match status" value="1"/>
</dbReference>
<dbReference type="GO" id="GO:0003677">
    <property type="term" value="F:DNA binding"/>
    <property type="evidence" value="ECO:0007669"/>
    <property type="project" value="UniProtKB-UniRule"/>
</dbReference>
<keyword evidence="2 4" id="KW-0238">DNA-binding</keyword>
<dbReference type="GO" id="GO:0015074">
    <property type="term" value="P:DNA integration"/>
    <property type="evidence" value="ECO:0007669"/>
    <property type="project" value="UniProtKB-KW"/>
</dbReference>
<dbReference type="Gene3D" id="1.10.150.130">
    <property type="match status" value="1"/>
</dbReference>
<evidence type="ECO:0000313" key="7">
    <source>
        <dbReference type="EMBL" id="SER46682.1"/>
    </source>
</evidence>
<reference evidence="8" key="1">
    <citation type="submission" date="2016-10" db="EMBL/GenBank/DDBJ databases">
        <authorList>
            <person name="Varghese N."/>
            <person name="Submissions S."/>
        </authorList>
    </citation>
    <scope>NUCLEOTIDE SEQUENCE [LARGE SCALE GENOMIC DNA]</scope>
    <source>
        <strain evidence="8">DSM 24740</strain>
    </source>
</reference>
<keyword evidence="1" id="KW-0229">DNA integration</keyword>
<dbReference type="EMBL" id="FOFB01000048">
    <property type="protein sequence ID" value="SER46682.1"/>
    <property type="molecule type" value="Genomic_DNA"/>
</dbReference>
<feature type="domain" description="Tyr recombinase" evidence="5">
    <location>
        <begin position="99"/>
        <end position="283"/>
    </location>
</feature>